<comment type="caution">
    <text evidence="1">The sequence shown here is derived from an EMBL/GenBank/DDBJ whole genome shotgun (WGS) entry which is preliminary data.</text>
</comment>
<evidence type="ECO:0000313" key="1">
    <source>
        <dbReference type="EMBL" id="KAI4535193.1"/>
    </source>
</evidence>
<reference evidence="1" key="1">
    <citation type="submission" date="2022-03" db="EMBL/GenBank/DDBJ databases">
        <title>Genomic analyses of argali, domestic sheep and their hybrids provide insights into chromosomal evolution, heterosis and genetic basis of agronomic traits.</title>
        <authorList>
            <person name="Li M."/>
        </authorList>
    </citation>
    <scope>NUCLEOTIDE SEQUENCE</scope>
    <source>
        <strain evidence="1">CAU-MHL-2022a</strain>
        <tissue evidence="1">Skin</tissue>
    </source>
</reference>
<name>A0AAD4TWH7_OVIAM</name>
<proteinExistence type="predicted"/>
<organism evidence="1 2">
    <name type="scientific">Ovis ammon polii</name>
    <dbReference type="NCBI Taxonomy" id="230172"/>
    <lineage>
        <taxon>Eukaryota</taxon>
        <taxon>Metazoa</taxon>
        <taxon>Chordata</taxon>
        <taxon>Craniata</taxon>
        <taxon>Vertebrata</taxon>
        <taxon>Euteleostomi</taxon>
        <taxon>Mammalia</taxon>
        <taxon>Eutheria</taxon>
        <taxon>Laurasiatheria</taxon>
        <taxon>Artiodactyla</taxon>
        <taxon>Ruminantia</taxon>
        <taxon>Pecora</taxon>
        <taxon>Bovidae</taxon>
        <taxon>Caprinae</taxon>
        <taxon>Ovis</taxon>
    </lineage>
</organism>
<accession>A0AAD4TWH7</accession>
<protein>
    <recommendedName>
        <fullName evidence="3">Adenylate kinase 7</fullName>
    </recommendedName>
</protein>
<gene>
    <name evidence="1" type="ORF">MG293_014419</name>
</gene>
<keyword evidence="2" id="KW-1185">Reference proteome</keyword>
<evidence type="ECO:0008006" key="3">
    <source>
        <dbReference type="Google" id="ProtNLM"/>
    </source>
</evidence>
<dbReference type="Proteomes" id="UP001214576">
    <property type="component" value="Unassembled WGS sequence"/>
</dbReference>
<dbReference type="AlphaFoldDB" id="A0AAD4TWH7"/>
<sequence>MAEEEESAAPAEKAIRIQRVFINLLDSYSSRNIGKFLSNCVVGASLEEITEEEEEDDENKSAMPEASMAKLKEGTFQIVGTLSKLDVPRPEFAVETYCGMSQEDLLLRLLECDVIIYNITESPQQAEEAIWAVSVLNEESSHFEKRKVFILVSTVMTWARSKPLDPDDSKFLHLVHKPWQPGTAYLLLSQSPAWL</sequence>
<dbReference type="EMBL" id="JAKZEL010000018">
    <property type="protein sequence ID" value="KAI4535193.1"/>
    <property type="molecule type" value="Genomic_DNA"/>
</dbReference>
<evidence type="ECO:0000313" key="2">
    <source>
        <dbReference type="Proteomes" id="UP001214576"/>
    </source>
</evidence>